<comment type="caution">
    <text evidence="2">The sequence shown here is derived from an EMBL/GenBank/DDBJ whole genome shotgun (WGS) entry which is preliminary data.</text>
</comment>
<evidence type="ECO:0000313" key="3">
    <source>
        <dbReference type="Proteomes" id="UP000266272"/>
    </source>
</evidence>
<proteinExistence type="predicted"/>
<dbReference type="OrthoDB" id="5073671at2759"/>
<feature type="region of interest" description="Disordered" evidence="1">
    <location>
        <begin position="352"/>
        <end position="373"/>
    </location>
</feature>
<reference evidence="2 3" key="1">
    <citation type="journal article" date="2018" name="PLoS Pathog.">
        <title>Evolution of structural diversity of trichothecenes, a family of toxins produced by plant pathogenic and entomopathogenic fungi.</title>
        <authorList>
            <person name="Proctor R.H."/>
            <person name="McCormick S.P."/>
            <person name="Kim H.S."/>
            <person name="Cardoza R.E."/>
            <person name="Stanley A.M."/>
            <person name="Lindo L."/>
            <person name="Kelly A."/>
            <person name="Brown D.W."/>
            <person name="Lee T."/>
            <person name="Vaughan M.M."/>
            <person name="Alexander N.J."/>
            <person name="Busman M."/>
            <person name="Gutierrez S."/>
        </authorList>
    </citation>
    <scope>NUCLEOTIDE SEQUENCE [LARGE SCALE GENOMIC DNA]</scope>
    <source>
        <strain evidence="2 3">IBT 40837</strain>
    </source>
</reference>
<gene>
    <name evidence="2" type="ORF">TARUN_4338</name>
</gene>
<evidence type="ECO:0000313" key="2">
    <source>
        <dbReference type="EMBL" id="RFU77870.1"/>
    </source>
</evidence>
<dbReference type="EMBL" id="PXOA01000246">
    <property type="protein sequence ID" value="RFU77870.1"/>
    <property type="molecule type" value="Genomic_DNA"/>
</dbReference>
<dbReference type="Proteomes" id="UP000266272">
    <property type="component" value="Unassembled WGS sequence"/>
</dbReference>
<dbReference type="AlphaFoldDB" id="A0A395NP65"/>
<accession>A0A395NP65</accession>
<dbReference type="STRING" id="490622.A0A395NP65"/>
<keyword evidence="3" id="KW-1185">Reference proteome</keyword>
<sequence>MVKIFTISDVYSNEVLYMAEFHPFGWFCTEPLGARGGFILRNGPSRKDSILAATGDITVFEQKVNPFSNESNIMLPPLPRSDKIQASRMLTETEIMTGKSMINNGVAFQFSIEAGRNMKREKFEWRSINEGGNEGVAWELVRCPGASRRIPPEGEVIAKLSWLPIPLANMFGLWNPKPILTLELLNSLESGVLGERCALTVVMSALRLWHLRIKGKDKRSYIRIGEKLLAHGDDEEQTISFHWTLQPEPLFLLLSFVMRTCVGVALPKLVDEELSCGHVARWFFQKWSGRTGIMSGKAGAQIGGYRRHQTASAAAGMVYRPGRGAQHHYNASRCPLSPLKRRRRGATVRSNYPLRGTKANTDTDDNISSSNPDDYARKIDISTRIMESKGAVVQRSGQTALLEDGGNTNHTERDVGGGTRKGTATELF</sequence>
<organism evidence="2 3">
    <name type="scientific">Trichoderma arundinaceum</name>
    <dbReference type="NCBI Taxonomy" id="490622"/>
    <lineage>
        <taxon>Eukaryota</taxon>
        <taxon>Fungi</taxon>
        <taxon>Dikarya</taxon>
        <taxon>Ascomycota</taxon>
        <taxon>Pezizomycotina</taxon>
        <taxon>Sordariomycetes</taxon>
        <taxon>Hypocreomycetidae</taxon>
        <taxon>Hypocreales</taxon>
        <taxon>Hypocreaceae</taxon>
        <taxon>Trichoderma</taxon>
    </lineage>
</organism>
<feature type="region of interest" description="Disordered" evidence="1">
    <location>
        <begin position="401"/>
        <end position="428"/>
    </location>
</feature>
<evidence type="ECO:0000256" key="1">
    <source>
        <dbReference type="SAM" id="MobiDB-lite"/>
    </source>
</evidence>
<protein>
    <submittedName>
        <fullName evidence="2">Uncharacterized protein</fullName>
    </submittedName>
</protein>
<name>A0A395NP65_TRIAR</name>